<dbReference type="EMBL" id="VZQQ01000067">
    <property type="protein sequence ID" value="MBC8751803.1"/>
    <property type="molecule type" value="Genomic_DNA"/>
</dbReference>
<organism evidence="1 2">
    <name type="scientific">Paraburkholderia podalyriae</name>
    <dbReference type="NCBI Taxonomy" id="1938811"/>
    <lineage>
        <taxon>Bacteria</taxon>
        <taxon>Pseudomonadati</taxon>
        <taxon>Pseudomonadota</taxon>
        <taxon>Betaproteobacteria</taxon>
        <taxon>Burkholderiales</taxon>
        <taxon>Burkholderiaceae</taxon>
        <taxon>Paraburkholderia</taxon>
    </lineage>
</organism>
<reference evidence="1 2" key="1">
    <citation type="submission" date="2019-09" db="EMBL/GenBank/DDBJ databases">
        <title>Paraburkholderia podalyriae sp. nov., A South African Podalyria-associated rhizobium.</title>
        <authorList>
            <person name="Mavima L."/>
            <person name="Beukes C.W."/>
            <person name="Palmer M."/>
            <person name="De Meyer S.E."/>
            <person name="James E.K."/>
            <person name="Maluk M."/>
            <person name="Avontuur J.R."/>
            <person name="Chan W.Y."/>
            <person name="Venter S.N."/>
            <person name="Steenkamp E.T."/>
        </authorList>
    </citation>
    <scope>NUCLEOTIDE SEQUENCE [LARGE SCALE GENOMIC DNA]</scope>
    <source>
        <strain evidence="1 2">WC7.3b</strain>
    </source>
</reference>
<keyword evidence="2" id="KW-1185">Reference proteome</keyword>
<dbReference type="Proteomes" id="UP000736373">
    <property type="component" value="Unassembled WGS sequence"/>
</dbReference>
<name>A0ABR7PZX0_9BURK</name>
<comment type="caution">
    <text evidence="1">The sequence shown here is derived from an EMBL/GenBank/DDBJ whole genome shotgun (WGS) entry which is preliminary data.</text>
</comment>
<protein>
    <submittedName>
        <fullName evidence="1">Uncharacterized protein</fullName>
    </submittedName>
</protein>
<evidence type="ECO:0000313" key="1">
    <source>
        <dbReference type="EMBL" id="MBC8751803.1"/>
    </source>
</evidence>
<sequence length="90" mass="10521">MHEIPHYLILRAEHESYVLDRERVLIRRQASHMMNAFARAHGKPMAIEDARWDSFSQEYGFSSDERKCLCSYSLVEGSETRHQLALLANL</sequence>
<accession>A0ABR7PZX0</accession>
<evidence type="ECO:0000313" key="2">
    <source>
        <dbReference type="Proteomes" id="UP000736373"/>
    </source>
</evidence>
<proteinExistence type="predicted"/>
<gene>
    <name evidence="1" type="ORF">F6X42_36515</name>
</gene>
<dbReference type="RefSeq" id="WP_187638708.1">
    <property type="nucleotide sequence ID" value="NZ_VZQQ01000067.1"/>
</dbReference>